<dbReference type="Proteomes" id="UP001334084">
    <property type="component" value="Chromosome 6"/>
</dbReference>
<evidence type="ECO:0000313" key="2">
    <source>
        <dbReference type="Proteomes" id="UP001334084"/>
    </source>
</evidence>
<evidence type="ECO:0000313" key="1">
    <source>
        <dbReference type="EMBL" id="WUR03788.1"/>
    </source>
</evidence>
<dbReference type="GeneID" id="90541605"/>
<sequence>MNAFILVFSFLKSQTTEIVFDKIKNNQQLYELTKDKILKQIENREYIRFNYLEQYNKITLSFDEGRKFFFLEIEKKNLSDADQNTEKLPYYYGNKSANEIREDIECHLALRLKSEISLSFILVYDSSNFASSSIMKDVVESIKNINEKRRMNIKAWEIYYEHICEDDSYLNGMLNALKPATIDNEDKLLMSMVHVWENGNHQDRNLRFYIKREDMCYLFEINVEELGVGNFYTLSDTNIILNNNFDTCILQKLLKICELFHFQLIETYYLPHHLKITSNEIEIPKSNFKLEMLPDKISFNHNNGKYFYYPKANTAEKDNNLFIEEKFYIKFREILNKISEIKNVEYDCRGIELFFRMFRSHNKIESIMAKIIKNKKSPLNIICAHLLVSGNIINQHHFRAILGIGEGLDYDTFIPDIINILMFKAAEAGHAYCYLIKICLLIEAERFINESHHKNDELVSTLKDIQTFIIEKTDTKKDNNDHNRACISLGQIMQEIVNTHIENIYNFKSSIILHFCKIGLLFTGLDDFFGHKYDQIKNNKDGFIQDLGFDKVQIYETTKIIQKRLAENTVMDIKFKETRIRKIEEMKPMENILVTLLSENLKNIILEGHNRDLNNNFDERGRIMFENELITKANKDIEETFNENEDEIITTNINKELVLEYKNDSKKHIKKIITMSVLENFKKKAMEELPKTIIKLFGSNFITNPYEKEKSETELEFIKLLLCKLELLQIIQEAPGIELFDKLVSIFKNY</sequence>
<gene>
    <name evidence="1" type="ORF">VNE69_06108</name>
</gene>
<organism evidence="1 2">
    <name type="scientific">Vairimorpha necatrix</name>
    <dbReference type="NCBI Taxonomy" id="6039"/>
    <lineage>
        <taxon>Eukaryota</taxon>
        <taxon>Fungi</taxon>
        <taxon>Fungi incertae sedis</taxon>
        <taxon>Microsporidia</taxon>
        <taxon>Nosematidae</taxon>
        <taxon>Vairimorpha</taxon>
    </lineage>
</organism>
<dbReference type="AlphaFoldDB" id="A0AAX4JD38"/>
<dbReference type="EMBL" id="CP142731">
    <property type="protein sequence ID" value="WUR03788.1"/>
    <property type="molecule type" value="Genomic_DNA"/>
</dbReference>
<keyword evidence="2" id="KW-1185">Reference proteome</keyword>
<name>A0AAX4JD38_9MICR</name>
<dbReference type="RefSeq" id="XP_065329933.1">
    <property type="nucleotide sequence ID" value="XM_065473861.1"/>
</dbReference>
<reference evidence="1" key="1">
    <citation type="journal article" date="2024" name="BMC Genomics">
        <title>Functional annotation of a divergent genome using sequence and structure-based similarity.</title>
        <authorList>
            <person name="Svedberg D."/>
            <person name="Winiger R.R."/>
            <person name="Berg A."/>
            <person name="Sharma H."/>
            <person name="Tellgren-Roth C."/>
            <person name="Debrunner-Vossbrinck B.A."/>
            <person name="Vossbrinck C.R."/>
            <person name="Barandun J."/>
        </authorList>
    </citation>
    <scope>NUCLEOTIDE SEQUENCE</scope>
    <source>
        <strain evidence="1">Illinois isolate</strain>
    </source>
</reference>
<proteinExistence type="predicted"/>
<dbReference type="KEGG" id="vnx:VNE69_06108"/>
<accession>A0AAX4JD38</accession>
<protein>
    <submittedName>
        <fullName evidence="1">Uncharacterized protein</fullName>
    </submittedName>
</protein>